<dbReference type="NCBIfam" id="TIGR01809">
    <property type="entry name" value="Shik-DH-AROM"/>
    <property type="match status" value="1"/>
</dbReference>
<feature type="domain" description="SDH C-terminal" evidence="7">
    <location>
        <begin position="248"/>
        <end position="275"/>
    </location>
</feature>
<gene>
    <name evidence="8" type="primary">aroE</name>
    <name evidence="8" type="ORF">A605_07905</name>
</gene>
<dbReference type="Pfam" id="PF08501">
    <property type="entry name" value="Shikimate_dh_N"/>
    <property type="match status" value="1"/>
</dbReference>
<comment type="pathway">
    <text evidence="1">Metabolic intermediate biosynthesis; chorismate biosynthesis; chorismate from D-erythrose 4-phosphate and phosphoenolpyruvate: step 4/7.</text>
</comment>
<name>M1NMJ9_9CORY</name>
<evidence type="ECO:0000313" key="9">
    <source>
        <dbReference type="Proteomes" id="UP000011723"/>
    </source>
</evidence>
<reference evidence="8 9" key="1">
    <citation type="journal article" date="2012" name="Stand. Genomic Sci.">
        <title>Genome sequence of the halotolerant bacterium Corynebacterium halotolerans type strain YIM 70093(T) (= DSM 44683(T)).</title>
        <authorList>
            <person name="Ruckert C."/>
            <person name="Albersmeier A."/>
            <person name="Al-Dilaimi A."/>
            <person name="Niehaus K."/>
            <person name="Szczepanowski R."/>
            <person name="Kalinowski J."/>
        </authorList>
    </citation>
    <scope>NUCLEOTIDE SEQUENCE [LARGE SCALE GENOMIC DNA]</scope>
    <source>
        <strain evidence="8">YIM 70093</strain>
    </source>
</reference>
<dbReference type="Gene3D" id="3.40.50.10860">
    <property type="entry name" value="Leucine Dehydrogenase, chain A, domain 1"/>
    <property type="match status" value="1"/>
</dbReference>
<evidence type="ECO:0000259" key="5">
    <source>
        <dbReference type="Pfam" id="PF01488"/>
    </source>
</evidence>
<dbReference type="eggNOG" id="COG0169">
    <property type="taxonomic scope" value="Bacteria"/>
</dbReference>
<dbReference type="PATRIC" id="fig|1121362.3.peg.1596"/>
<dbReference type="InterPro" id="IPR036291">
    <property type="entry name" value="NAD(P)-bd_dom_sf"/>
</dbReference>
<dbReference type="InterPro" id="IPR041121">
    <property type="entry name" value="SDH_C"/>
</dbReference>
<feature type="domain" description="Quinate/shikimate 5-dehydrogenase/glutamyl-tRNA reductase" evidence="5">
    <location>
        <begin position="130"/>
        <end position="204"/>
    </location>
</feature>
<dbReference type="InterPro" id="IPR006151">
    <property type="entry name" value="Shikm_DH/Glu-tRNA_Rdtase"/>
</dbReference>
<evidence type="ECO:0000256" key="4">
    <source>
        <dbReference type="ARBA" id="ARBA00049442"/>
    </source>
</evidence>
<dbReference type="AlphaFoldDB" id="M1NMJ9"/>
<evidence type="ECO:0000259" key="6">
    <source>
        <dbReference type="Pfam" id="PF08501"/>
    </source>
</evidence>
<dbReference type="InterPro" id="IPR013708">
    <property type="entry name" value="Shikimate_DH-bd_N"/>
</dbReference>
<dbReference type="Pfam" id="PF01488">
    <property type="entry name" value="Shikimate_DH"/>
    <property type="match status" value="1"/>
</dbReference>
<dbReference type="GO" id="GO:0004764">
    <property type="term" value="F:shikimate 3-dehydrogenase (NADP+) activity"/>
    <property type="evidence" value="ECO:0007669"/>
    <property type="project" value="UniProtKB-EC"/>
</dbReference>
<dbReference type="GO" id="GO:0009073">
    <property type="term" value="P:aromatic amino acid family biosynthetic process"/>
    <property type="evidence" value="ECO:0007669"/>
    <property type="project" value="UniProtKB-KW"/>
</dbReference>
<protein>
    <recommendedName>
        <fullName evidence="2">shikimate dehydrogenase (NADP(+))</fullName>
        <ecNumber evidence="2">1.1.1.25</ecNumber>
    </recommendedName>
</protein>
<dbReference type="EC" id="1.1.1.25" evidence="2"/>
<keyword evidence="3" id="KW-0028">Amino-acid biosynthesis</keyword>
<dbReference type="Proteomes" id="UP000011723">
    <property type="component" value="Chromosome"/>
</dbReference>
<sequence length="279" mass="29705">MTGPQNPGIAHRTAVLGSPIEHSRSPILHSAGYRALGMDDWEYTRIECGAEELPHIVGAADESFVGFSVTMPGKFAALKFADEVTDRAREIGSANTLVRTDGGWRADNTDCDGITGALNELFDGELGQIRRALVIGGGGTARPALWSLAQAGVGEITVVNRSDRSAELAPLVKPRGADFRMVGYDADLETLAVAADVIVSTVPSAAIEGRETELGHAPVLDVIYDPWPTPLIVSAAANGYPSVGGHIMLANQAFRQFEQFTGRQAPRAAMRRALEESLR</sequence>
<dbReference type="EMBL" id="CP003697">
    <property type="protein sequence ID" value="AGF72583.1"/>
    <property type="molecule type" value="Genomic_DNA"/>
</dbReference>
<proteinExistence type="predicted"/>
<dbReference type="Pfam" id="PF18317">
    <property type="entry name" value="SDH_C"/>
    <property type="match status" value="1"/>
</dbReference>
<dbReference type="GO" id="GO:0005829">
    <property type="term" value="C:cytosol"/>
    <property type="evidence" value="ECO:0007669"/>
    <property type="project" value="TreeGrafter"/>
</dbReference>
<dbReference type="OrthoDB" id="9776868at2"/>
<comment type="catalytic activity">
    <reaction evidence="4">
        <text>shikimate + NADP(+) = 3-dehydroshikimate + NADPH + H(+)</text>
        <dbReference type="Rhea" id="RHEA:17737"/>
        <dbReference type="ChEBI" id="CHEBI:15378"/>
        <dbReference type="ChEBI" id="CHEBI:16630"/>
        <dbReference type="ChEBI" id="CHEBI:36208"/>
        <dbReference type="ChEBI" id="CHEBI:57783"/>
        <dbReference type="ChEBI" id="CHEBI:58349"/>
        <dbReference type="EC" id="1.1.1.25"/>
    </reaction>
</comment>
<evidence type="ECO:0000259" key="7">
    <source>
        <dbReference type="Pfam" id="PF18317"/>
    </source>
</evidence>
<dbReference type="RefSeq" id="WP_015401002.1">
    <property type="nucleotide sequence ID" value="NC_020302.1"/>
</dbReference>
<dbReference type="GO" id="GO:0050661">
    <property type="term" value="F:NADP binding"/>
    <property type="evidence" value="ECO:0007669"/>
    <property type="project" value="TreeGrafter"/>
</dbReference>
<dbReference type="NCBIfam" id="NF001311">
    <property type="entry name" value="PRK00258.1-3"/>
    <property type="match status" value="1"/>
</dbReference>
<keyword evidence="3" id="KW-0057">Aromatic amino acid biosynthesis</keyword>
<dbReference type="FunFam" id="3.40.50.10860:FF:000018">
    <property type="entry name" value="Shikimate 5-dehydrogenase AroE"/>
    <property type="match status" value="1"/>
</dbReference>
<dbReference type="PANTHER" id="PTHR21089">
    <property type="entry name" value="SHIKIMATE DEHYDROGENASE"/>
    <property type="match status" value="1"/>
</dbReference>
<organism evidence="8 9">
    <name type="scientific">Corynebacterium halotolerans YIM 70093 = DSM 44683</name>
    <dbReference type="NCBI Taxonomy" id="1121362"/>
    <lineage>
        <taxon>Bacteria</taxon>
        <taxon>Bacillati</taxon>
        <taxon>Actinomycetota</taxon>
        <taxon>Actinomycetes</taxon>
        <taxon>Mycobacteriales</taxon>
        <taxon>Corynebacteriaceae</taxon>
        <taxon>Corynebacterium</taxon>
    </lineage>
</organism>
<dbReference type="GO" id="GO:0019632">
    <property type="term" value="P:shikimate metabolic process"/>
    <property type="evidence" value="ECO:0007669"/>
    <property type="project" value="TreeGrafter"/>
</dbReference>
<dbReference type="UniPathway" id="UPA00053">
    <property type="reaction ID" value="UER00087"/>
</dbReference>
<evidence type="ECO:0000256" key="3">
    <source>
        <dbReference type="ARBA" id="ARBA00023141"/>
    </source>
</evidence>
<dbReference type="KEGG" id="chn:A605_07905"/>
<dbReference type="InterPro" id="IPR010110">
    <property type="entry name" value="Shikimate_DH_AroM-type"/>
</dbReference>
<dbReference type="HOGENOM" id="CLU_044063_0_0_11"/>
<dbReference type="CDD" id="cd01065">
    <property type="entry name" value="NAD_bind_Shikimate_DH"/>
    <property type="match status" value="1"/>
</dbReference>
<dbReference type="GO" id="GO:0009423">
    <property type="term" value="P:chorismate biosynthetic process"/>
    <property type="evidence" value="ECO:0007669"/>
    <property type="project" value="UniProtKB-UniPathway"/>
</dbReference>
<dbReference type="InterPro" id="IPR022893">
    <property type="entry name" value="Shikimate_DH_fam"/>
</dbReference>
<feature type="domain" description="Shikimate dehydrogenase substrate binding N-terminal" evidence="6">
    <location>
        <begin position="15"/>
        <end position="97"/>
    </location>
</feature>
<dbReference type="InterPro" id="IPR046346">
    <property type="entry name" value="Aminoacid_DH-like_N_sf"/>
</dbReference>
<evidence type="ECO:0000256" key="2">
    <source>
        <dbReference type="ARBA" id="ARBA00012962"/>
    </source>
</evidence>
<evidence type="ECO:0000256" key="1">
    <source>
        <dbReference type="ARBA" id="ARBA00004871"/>
    </source>
</evidence>
<dbReference type="PANTHER" id="PTHR21089:SF1">
    <property type="entry name" value="BIFUNCTIONAL 3-DEHYDROQUINATE DEHYDRATASE_SHIKIMATE DEHYDROGENASE, CHLOROPLASTIC"/>
    <property type="match status" value="1"/>
</dbReference>
<evidence type="ECO:0000313" key="8">
    <source>
        <dbReference type="EMBL" id="AGF72583.1"/>
    </source>
</evidence>
<dbReference type="Gene3D" id="3.40.50.720">
    <property type="entry name" value="NAD(P)-binding Rossmann-like Domain"/>
    <property type="match status" value="1"/>
</dbReference>
<dbReference type="SUPFAM" id="SSF51735">
    <property type="entry name" value="NAD(P)-binding Rossmann-fold domains"/>
    <property type="match status" value="1"/>
</dbReference>
<keyword evidence="8" id="KW-0560">Oxidoreductase</keyword>
<dbReference type="STRING" id="1121362.A605_07905"/>
<dbReference type="SUPFAM" id="SSF53223">
    <property type="entry name" value="Aminoacid dehydrogenase-like, N-terminal domain"/>
    <property type="match status" value="1"/>
</dbReference>
<accession>M1NMJ9</accession>
<keyword evidence="9" id="KW-1185">Reference proteome</keyword>